<dbReference type="Gene3D" id="3.30.160.810">
    <property type="match status" value="1"/>
</dbReference>
<dbReference type="RefSeq" id="WP_025162558.1">
    <property type="nucleotide sequence ID" value="NZ_JBCLWQ010000002.1"/>
</dbReference>
<feature type="region of interest" description="Disordered" evidence="10">
    <location>
        <begin position="113"/>
        <end position="142"/>
    </location>
</feature>
<dbReference type="FunFam" id="2.40.30.10:FF:000004">
    <property type="entry name" value="50S ribosomal protein L3"/>
    <property type="match status" value="1"/>
</dbReference>
<dbReference type="PANTHER" id="PTHR11229:SF16">
    <property type="entry name" value="LARGE RIBOSOMAL SUBUNIT PROTEIN UL3C"/>
    <property type="match status" value="1"/>
</dbReference>
<sequence>MKGILGKKLGMTQIFTEAGNVVPVTVVEAGPVVVTQIKTTEKEGYNAVQVGFVDAKEKSLNKPQKGHLAAANVLKKHLKEFRMDSVEEFTVGQEMKADIFAAGEMIDVTGTSKGKGFQGPIKRHGQSRGPESHGSRYHRRPGSMGACSFPGRVFKNKKLAGHMGSVTVTVQNLEVVRVDADKNLILVKGAIPGAKGSVVTIKEAVKASK</sequence>
<keyword evidence="5 7" id="KW-0687">Ribonucleoprotein</keyword>
<comment type="function">
    <text evidence="7 9">One of the primary rRNA binding proteins, it binds directly near the 3'-end of the 23S rRNA, where it nucleates assembly of the 50S subunit.</text>
</comment>
<evidence type="ECO:0000313" key="11">
    <source>
        <dbReference type="EMBL" id="KKY00794.1"/>
    </source>
</evidence>
<evidence type="ECO:0000256" key="5">
    <source>
        <dbReference type="ARBA" id="ARBA00023274"/>
    </source>
</evidence>
<comment type="caution">
    <text evidence="11">The sequence shown here is derived from an EMBL/GenBank/DDBJ whole genome shotgun (WGS) entry which is preliminary data.</text>
</comment>
<dbReference type="InterPro" id="IPR019926">
    <property type="entry name" value="Ribosomal_uL3_CS"/>
</dbReference>
<dbReference type="GO" id="GO:0003735">
    <property type="term" value="F:structural constituent of ribosome"/>
    <property type="evidence" value="ECO:0007669"/>
    <property type="project" value="UniProtKB-UniRule"/>
</dbReference>
<dbReference type="Pfam" id="PF00297">
    <property type="entry name" value="Ribosomal_L3"/>
    <property type="match status" value="1"/>
</dbReference>
<evidence type="ECO:0000256" key="1">
    <source>
        <dbReference type="ARBA" id="ARBA00006540"/>
    </source>
</evidence>
<dbReference type="EMBL" id="LBBT01000241">
    <property type="protein sequence ID" value="KKY00794.1"/>
    <property type="molecule type" value="Genomic_DNA"/>
</dbReference>
<comment type="subunit">
    <text evidence="7 9">Part of the 50S ribosomal subunit. Forms a cluster with proteins L14 and L19.</text>
</comment>
<dbReference type="GO" id="GO:0006412">
    <property type="term" value="P:translation"/>
    <property type="evidence" value="ECO:0007669"/>
    <property type="project" value="UniProtKB-UniRule"/>
</dbReference>
<dbReference type="HAMAP" id="MF_01325_B">
    <property type="entry name" value="Ribosomal_uL3_B"/>
    <property type="match status" value="1"/>
</dbReference>
<dbReference type="InterPro" id="IPR009000">
    <property type="entry name" value="Transl_B-barrel_sf"/>
</dbReference>
<dbReference type="Proteomes" id="UP000034407">
    <property type="component" value="Unassembled WGS sequence"/>
</dbReference>
<dbReference type="InterPro" id="IPR000597">
    <property type="entry name" value="Ribosomal_uL3"/>
</dbReference>
<name>A0A0M3DH64_9FIRM</name>
<evidence type="ECO:0000256" key="2">
    <source>
        <dbReference type="ARBA" id="ARBA00022730"/>
    </source>
</evidence>
<dbReference type="GO" id="GO:0019843">
    <property type="term" value="F:rRNA binding"/>
    <property type="evidence" value="ECO:0007669"/>
    <property type="project" value="UniProtKB-UniRule"/>
</dbReference>
<dbReference type="FunFam" id="3.30.160.810:FF:000001">
    <property type="entry name" value="50S ribosomal protein L3"/>
    <property type="match status" value="1"/>
</dbReference>
<keyword evidence="12" id="KW-1185">Reference proteome</keyword>
<evidence type="ECO:0000256" key="9">
    <source>
        <dbReference type="RuleBase" id="RU003906"/>
    </source>
</evidence>
<evidence type="ECO:0000256" key="6">
    <source>
        <dbReference type="ARBA" id="ARBA00035243"/>
    </source>
</evidence>
<dbReference type="InterPro" id="IPR019927">
    <property type="entry name" value="Ribosomal_uL3_bac/org-type"/>
</dbReference>
<evidence type="ECO:0000256" key="8">
    <source>
        <dbReference type="RuleBase" id="RU003905"/>
    </source>
</evidence>
<keyword evidence="2 7" id="KW-0699">rRNA-binding</keyword>
<evidence type="ECO:0000256" key="7">
    <source>
        <dbReference type="HAMAP-Rule" id="MF_01325"/>
    </source>
</evidence>
<evidence type="ECO:0000313" key="12">
    <source>
        <dbReference type="Proteomes" id="UP000034407"/>
    </source>
</evidence>
<dbReference type="PATRIC" id="fig|1629550.3.peg.1886"/>
<dbReference type="Gene3D" id="2.40.30.10">
    <property type="entry name" value="Translation factors"/>
    <property type="match status" value="1"/>
</dbReference>
<protein>
    <recommendedName>
        <fullName evidence="6 7">Large ribosomal subunit protein uL3</fullName>
    </recommendedName>
</protein>
<proteinExistence type="inferred from homology"/>
<reference evidence="11 12" key="1">
    <citation type="submission" date="2015-04" db="EMBL/GenBank/DDBJ databases">
        <title>Microcin producing Clostridium sp. JC272T.</title>
        <authorList>
            <person name="Jyothsna T."/>
            <person name="Sasikala C."/>
            <person name="Ramana C."/>
        </authorList>
    </citation>
    <scope>NUCLEOTIDE SEQUENCE [LARGE SCALE GENOMIC DNA]</scope>
    <source>
        <strain evidence="11 12">JC272</strain>
    </source>
</reference>
<evidence type="ECO:0000256" key="10">
    <source>
        <dbReference type="SAM" id="MobiDB-lite"/>
    </source>
</evidence>
<evidence type="ECO:0000256" key="4">
    <source>
        <dbReference type="ARBA" id="ARBA00022980"/>
    </source>
</evidence>
<evidence type="ECO:0000256" key="3">
    <source>
        <dbReference type="ARBA" id="ARBA00022884"/>
    </source>
</evidence>
<dbReference type="NCBIfam" id="TIGR03625">
    <property type="entry name" value="L3_bact"/>
    <property type="match status" value="1"/>
</dbReference>
<comment type="similarity">
    <text evidence="1 7 8">Belongs to the universal ribosomal protein uL3 family.</text>
</comment>
<dbReference type="GO" id="GO:0022625">
    <property type="term" value="C:cytosolic large ribosomal subunit"/>
    <property type="evidence" value="ECO:0007669"/>
    <property type="project" value="TreeGrafter"/>
</dbReference>
<dbReference type="SUPFAM" id="SSF50447">
    <property type="entry name" value="Translation proteins"/>
    <property type="match status" value="1"/>
</dbReference>
<accession>A0A0M3DH64</accession>
<gene>
    <name evidence="7" type="primary">rplC</name>
    <name evidence="11" type="ORF">VN21_12100</name>
</gene>
<keyword evidence="3 7" id="KW-0694">RNA-binding</keyword>
<dbReference type="PANTHER" id="PTHR11229">
    <property type="entry name" value="50S RIBOSOMAL PROTEIN L3"/>
    <property type="match status" value="1"/>
</dbReference>
<dbReference type="PROSITE" id="PS00474">
    <property type="entry name" value="RIBOSOMAL_L3"/>
    <property type="match status" value="1"/>
</dbReference>
<keyword evidence="4 7" id="KW-0689">Ribosomal protein</keyword>
<organism evidence="11 12">
    <name type="scientific">Paraclostridium benzoelyticum</name>
    <dbReference type="NCBI Taxonomy" id="1629550"/>
    <lineage>
        <taxon>Bacteria</taxon>
        <taxon>Bacillati</taxon>
        <taxon>Bacillota</taxon>
        <taxon>Clostridia</taxon>
        <taxon>Peptostreptococcales</taxon>
        <taxon>Peptostreptococcaceae</taxon>
        <taxon>Paraclostridium</taxon>
    </lineage>
</organism>
<dbReference type="OrthoDB" id="9806135at2"/>
<dbReference type="AlphaFoldDB" id="A0A0M3DH64"/>